<dbReference type="GO" id="GO:0030313">
    <property type="term" value="C:cell envelope"/>
    <property type="evidence" value="ECO:0007669"/>
    <property type="project" value="UniProtKB-SubCell"/>
</dbReference>
<dbReference type="GO" id="GO:0046872">
    <property type="term" value="F:metal ion binding"/>
    <property type="evidence" value="ECO:0007669"/>
    <property type="project" value="UniProtKB-KW"/>
</dbReference>
<dbReference type="EMBL" id="JFHK01000019">
    <property type="protein sequence ID" value="OAA29346.1"/>
    <property type="molecule type" value="Genomic_DNA"/>
</dbReference>
<dbReference type="Proteomes" id="UP000077339">
    <property type="component" value="Unassembled WGS sequence"/>
</dbReference>
<accession>A0A176JZ91</accession>
<protein>
    <recommendedName>
        <fullName evidence="9">ABC transporter substrate-binding protein</fullName>
    </recommendedName>
</protein>
<dbReference type="PRINTS" id="PR00691">
    <property type="entry name" value="ADHESINB"/>
</dbReference>
<dbReference type="InterPro" id="IPR006129">
    <property type="entry name" value="AdhesinB"/>
</dbReference>
<evidence type="ECO:0000256" key="6">
    <source>
        <dbReference type="SAM" id="Phobius"/>
    </source>
</evidence>
<keyword evidence="6" id="KW-0472">Membrane</keyword>
<dbReference type="InterPro" id="IPR006128">
    <property type="entry name" value="Lipoprotein_PsaA-like"/>
</dbReference>
<dbReference type="SUPFAM" id="SSF53807">
    <property type="entry name" value="Helical backbone' metal receptor"/>
    <property type="match status" value="1"/>
</dbReference>
<dbReference type="GO" id="GO:0007155">
    <property type="term" value="P:cell adhesion"/>
    <property type="evidence" value="ECO:0007669"/>
    <property type="project" value="InterPro"/>
</dbReference>
<proteinExistence type="inferred from homology"/>
<dbReference type="PATRIC" id="fig|1453497.3.peg.432"/>
<name>A0A176JZ91_9BACT</name>
<evidence type="ECO:0000313" key="7">
    <source>
        <dbReference type="EMBL" id="OAA29346.1"/>
    </source>
</evidence>
<evidence type="ECO:0000256" key="2">
    <source>
        <dbReference type="ARBA" id="ARBA00022448"/>
    </source>
</evidence>
<evidence type="ECO:0000256" key="1">
    <source>
        <dbReference type="ARBA" id="ARBA00004196"/>
    </source>
</evidence>
<keyword evidence="8" id="KW-1185">Reference proteome</keyword>
<organism evidence="7 8">
    <name type="scientific">Kosmotoga arenicorallina S304</name>
    <dbReference type="NCBI Taxonomy" id="1453497"/>
    <lineage>
        <taxon>Bacteria</taxon>
        <taxon>Thermotogati</taxon>
        <taxon>Thermotogota</taxon>
        <taxon>Thermotogae</taxon>
        <taxon>Kosmotogales</taxon>
        <taxon>Kosmotogaceae</taxon>
        <taxon>Kosmotoga</taxon>
    </lineage>
</organism>
<dbReference type="InterPro" id="IPR050492">
    <property type="entry name" value="Bact_metal-bind_prot9"/>
</dbReference>
<keyword evidence="3" id="KW-0479">Metal-binding</keyword>
<evidence type="ECO:0000313" key="8">
    <source>
        <dbReference type="Proteomes" id="UP000077339"/>
    </source>
</evidence>
<evidence type="ECO:0008006" key="9">
    <source>
        <dbReference type="Google" id="ProtNLM"/>
    </source>
</evidence>
<dbReference type="PANTHER" id="PTHR42953">
    <property type="entry name" value="HIGH-AFFINITY ZINC UPTAKE SYSTEM PROTEIN ZNUA-RELATED"/>
    <property type="match status" value="1"/>
</dbReference>
<comment type="caution">
    <text evidence="7">The sequence shown here is derived from an EMBL/GenBank/DDBJ whole genome shotgun (WGS) entry which is preliminary data.</text>
</comment>
<dbReference type="GO" id="GO:0030001">
    <property type="term" value="P:metal ion transport"/>
    <property type="evidence" value="ECO:0007669"/>
    <property type="project" value="InterPro"/>
</dbReference>
<feature type="transmembrane region" description="Helical" evidence="6">
    <location>
        <begin position="7"/>
        <end position="27"/>
    </location>
</feature>
<sequence>MKRRCPLMKFISIVFMIIFITSSIFPLNIITTVNPYYLLLKEITAGADNVSLLIEPGQNPHVYSPNVEDIRKLSSADLIIANGFDLESFLIEKLNWLEHSGKRVIFVSTYIDEVLRSSSDSKSNEDHINPHIWLGFSLLTEYIIPGLTNDLSKIEPSKAGLYSENAQKLINNLRDMHRDLSEYLLPLSGKKVLMSHPSFYYFFRDFGIDTVSLFEGHGDEPTISELKDIIKAAKSGEFIAAFGEYQQNNKSIEIVIKETGIDNSELDPLGIGRKDFEDFLKWNINRITEVINVH</sequence>
<keyword evidence="4" id="KW-0732">Signal</keyword>
<comment type="subcellular location">
    <subcellularLocation>
        <location evidence="1">Cell envelope</location>
    </subcellularLocation>
</comment>
<gene>
    <name evidence="7" type="ORF">AT15_02170</name>
</gene>
<keyword evidence="6" id="KW-1133">Transmembrane helix</keyword>
<evidence type="ECO:0000256" key="4">
    <source>
        <dbReference type="ARBA" id="ARBA00022729"/>
    </source>
</evidence>
<dbReference type="Pfam" id="PF01297">
    <property type="entry name" value="ZnuA"/>
    <property type="match status" value="1"/>
</dbReference>
<dbReference type="Gene3D" id="3.40.50.1980">
    <property type="entry name" value="Nitrogenase molybdenum iron protein domain"/>
    <property type="match status" value="2"/>
</dbReference>
<evidence type="ECO:0000256" key="3">
    <source>
        <dbReference type="ARBA" id="ARBA00022723"/>
    </source>
</evidence>
<dbReference type="AlphaFoldDB" id="A0A176JZ91"/>
<evidence type="ECO:0000256" key="5">
    <source>
        <dbReference type="RuleBase" id="RU003512"/>
    </source>
</evidence>
<keyword evidence="2 5" id="KW-0813">Transport</keyword>
<dbReference type="PANTHER" id="PTHR42953:SF1">
    <property type="entry name" value="METAL-BINDING PROTEIN HI_0362-RELATED"/>
    <property type="match status" value="1"/>
</dbReference>
<comment type="similarity">
    <text evidence="5">Belongs to the bacterial solute-binding protein 9 family.</text>
</comment>
<dbReference type="PRINTS" id="PR00690">
    <property type="entry name" value="ADHESNFAMILY"/>
</dbReference>
<dbReference type="STRING" id="1453497.AT15_02170"/>
<reference evidence="7 8" key="1">
    <citation type="submission" date="2014-02" db="EMBL/GenBank/DDBJ databases">
        <title>Kosmotoga genome sequencing.</title>
        <authorList>
            <person name="Pollo S.M."/>
            <person name="Charchuk R."/>
            <person name="Nesbo C.L."/>
        </authorList>
    </citation>
    <scope>NUCLEOTIDE SEQUENCE [LARGE SCALE GENOMIC DNA]</scope>
    <source>
        <strain evidence="7 8">S304</strain>
    </source>
</reference>
<keyword evidence="6" id="KW-0812">Transmembrane</keyword>
<dbReference type="InterPro" id="IPR006127">
    <property type="entry name" value="ZnuA-like"/>
</dbReference>